<evidence type="ECO:0000313" key="3">
    <source>
        <dbReference type="Proteomes" id="UP000887159"/>
    </source>
</evidence>
<feature type="region of interest" description="Disordered" evidence="1">
    <location>
        <begin position="51"/>
        <end position="76"/>
    </location>
</feature>
<evidence type="ECO:0000256" key="1">
    <source>
        <dbReference type="SAM" id="MobiDB-lite"/>
    </source>
</evidence>
<gene>
    <name evidence="2" type="ORF">TNCV_3167551</name>
</gene>
<reference evidence="2" key="1">
    <citation type="submission" date="2020-08" db="EMBL/GenBank/DDBJ databases">
        <title>Multicomponent nature underlies the extraordinary mechanical properties of spider dragline silk.</title>
        <authorList>
            <person name="Kono N."/>
            <person name="Nakamura H."/>
            <person name="Mori M."/>
            <person name="Yoshida Y."/>
            <person name="Ohtoshi R."/>
            <person name="Malay A.D."/>
            <person name="Moran D.A.P."/>
            <person name="Tomita M."/>
            <person name="Numata K."/>
            <person name="Arakawa K."/>
        </authorList>
    </citation>
    <scope>NUCLEOTIDE SEQUENCE</scope>
</reference>
<dbReference type="EMBL" id="BMAU01021105">
    <property type="protein sequence ID" value="GFX90924.1"/>
    <property type="molecule type" value="Genomic_DNA"/>
</dbReference>
<protein>
    <submittedName>
        <fullName evidence="2">Uncharacterized protein</fullName>
    </submittedName>
</protein>
<dbReference type="AlphaFoldDB" id="A0A8X6REU6"/>
<feature type="region of interest" description="Disordered" evidence="1">
    <location>
        <begin position="1"/>
        <end position="25"/>
    </location>
</feature>
<evidence type="ECO:0000313" key="2">
    <source>
        <dbReference type="EMBL" id="GFX90924.1"/>
    </source>
</evidence>
<accession>A0A8X6REU6</accession>
<name>A0A8X6REU6_TRICX</name>
<comment type="caution">
    <text evidence="2">The sequence shown here is derived from an EMBL/GenBank/DDBJ whole genome shotgun (WGS) entry which is preliminary data.</text>
</comment>
<dbReference type="Proteomes" id="UP000887159">
    <property type="component" value="Unassembled WGS sequence"/>
</dbReference>
<proteinExistence type="predicted"/>
<organism evidence="2 3">
    <name type="scientific">Trichonephila clavipes</name>
    <name type="common">Golden silk orbweaver</name>
    <name type="synonym">Nephila clavipes</name>
    <dbReference type="NCBI Taxonomy" id="2585209"/>
    <lineage>
        <taxon>Eukaryota</taxon>
        <taxon>Metazoa</taxon>
        <taxon>Ecdysozoa</taxon>
        <taxon>Arthropoda</taxon>
        <taxon>Chelicerata</taxon>
        <taxon>Arachnida</taxon>
        <taxon>Araneae</taxon>
        <taxon>Araneomorphae</taxon>
        <taxon>Entelegynae</taxon>
        <taxon>Araneoidea</taxon>
        <taxon>Nephilidae</taxon>
        <taxon>Trichonephila</taxon>
    </lineage>
</organism>
<sequence>MEFSGSAFIPPTLLGTQDGDCSPERNSRCRFNVPRPQKGCLQALPWPYSNQHHWHQDGNGSHRRTQHIDPPPSNEL</sequence>
<keyword evidence="3" id="KW-1185">Reference proteome</keyword>